<organism evidence="4 5">
    <name type="scientific">Metaclostridioides mangenotii</name>
    <dbReference type="NCBI Taxonomy" id="1540"/>
    <lineage>
        <taxon>Bacteria</taxon>
        <taxon>Bacillati</taxon>
        <taxon>Bacillota</taxon>
        <taxon>Clostridia</taxon>
        <taxon>Peptostreptococcales</taxon>
        <taxon>Peptostreptococcaceae</taxon>
        <taxon>Metaclostridioides</taxon>
    </lineage>
</organism>
<proteinExistence type="predicted"/>
<keyword evidence="5" id="KW-1185">Reference proteome</keyword>
<dbReference type="EMBL" id="JAGGJX010000002">
    <property type="protein sequence ID" value="MBP1855106.1"/>
    <property type="molecule type" value="Genomic_DNA"/>
</dbReference>
<dbReference type="InterPro" id="IPR016181">
    <property type="entry name" value="Acyl_CoA_acyltransferase"/>
</dbReference>
<keyword evidence="2" id="KW-0012">Acyltransferase</keyword>
<dbReference type="PROSITE" id="PS51186">
    <property type="entry name" value="GNAT"/>
    <property type="match status" value="1"/>
</dbReference>
<dbReference type="Proteomes" id="UP000767291">
    <property type="component" value="Unassembled WGS sequence"/>
</dbReference>
<dbReference type="InterPro" id="IPR000182">
    <property type="entry name" value="GNAT_dom"/>
</dbReference>
<sequence length="149" mass="17600">MLTIRKMRSDDKKVVLSMVNEFYHSNAVDHEVEESKLKTTFQDATGEEPYIWGVTLCEADDIVGFAYLTMCYSCEMGGKTLILEELFMKEQCRGKGYGRQFFDWLFNEYQDVVRFRLEVTESNEGASSLYKRLGFYYLQYKQMVYDKKI</sequence>
<evidence type="ECO:0000313" key="4">
    <source>
        <dbReference type="EMBL" id="MBP1855106.1"/>
    </source>
</evidence>
<dbReference type="Pfam" id="PF00583">
    <property type="entry name" value="Acetyltransf_1"/>
    <property type="match status" value="1"/>
</dbReference>
<dbReference type="SUPFAM" id="SSF55729">
    <property type="entry name" value="Acyl-CoA N-acyltransferases (Nat)"/>
    <property type="match status" value="1"/>
</dbReference>
<reference evidence="4 5" key="1">
    <citation type="submission" date="2021-03" db="EMBL/GenBank/DDBJ databases">
        <title>Genomic Encyclopedia of Type Strains, Phase IV (KMG-IV): sequencing the most valuable type-strain genomes for metagenomic binning, comparative biology and taxonomic classification.</title>
        <authorList>
            <person name="Goeker M."/>
        </authorList>
    </citation>
    <scope>NUCLEOTIDE SEQUENCE [LARGE SCALE GENOMIC DNA]</scope>
    <source>
        <strain evidence="4 5">DSM 1289</strain>
    </source>
</reference>
<evidence type="ECO:0000256" key="1">
    <source>
        <dbReference type="ARBA" id="ARBA00022679"/>
    </source>
</evidence>
<name>A0ABS4EAY3_9FIRM</name>
<comment type="caution">
    <text evidence="4">The sequence shown here is derived from an EMBL/GenBank/DDBJ whole genome shotgun (WGS) entry which is preliminary data.</text>
</comment>
<keyword evidence="1" id="KW-0808">Transferase</keyword>
<evidence type="ECO:0000259" key="3">
    <source>
        <dbReference type="PROSITE" id="PS51186"/>
    </source>
</evidence>
<dbReference type="RefSeq" id="WP_209456572.1">
    <property type="nucleotide sequence ID" value="NZ_BAAACS010000002.1"/>
</dbReference>
<accession>A0ABS4EAY3</accession>
<evidence type="ECO:0000313" key="5">
    <source>
        <dbReference type="Proteomes" id="UP000767291"/>
    </source>
</evidence>
<dbReference type="InterPro" id="IPR051016">
    <property type="entry name" value="Diverse_Substrate_AcTransf"/>
</dbReference>
<dbReference type="Gene3D" id="3.40.630.30">
    <property type="match status" value="1"/>
</dbReference>
<dbReference type="CDD" id="cd04301">
    <property type="entry name" value="NAT_SF"/>
    <property type="match status" value="1"/>
</dbReference>
<feature type="domain" description="N-acetyltransferase" evidence="3">
    <location>
        <begin position="2"/>
        <end position="149"/>
    </location>
</feature>
<dbReference type="PANTHER" id="PTHR10545:SF29">
    <property type="entry name" value="GH14572P-RELATED"/>
    <property type="match status" value="1"/>
</dbReference>
<dbReference type="PANTHER" id="PTHR10545">
    <property type="entry name" value="DIAMINE N-ACETYLTRANSFERASE"/>
    <property type="match status" value="1"/>
</dbReference>
<protein>
    <submittedName>
        <fullName evidence="4">GNAT superfamily N-acetyltransferase</fullName>
    </submittedName>
</protein>
<evidence type="ECO:0000256" key="2">
    <source>
        <dbReference type="ARBA" id="ARBA00023315"/>
    </source>
</evidence>
<gene>
    <name evidence="4" type="ORF">J2Z43_001499</name>
</gene>